<dbReference type="InterPro" id="IPR007848">
    <property type="entry name" value="Small_mtfrase_dom"/>
</dbReference>
<dbReference type="RefSeq" id="WP_085475601.1">
    <property type="nucleotide sequence ID" value="NZ_FXBM01000001.1"/>
</dbReference>
<evidence type="ECO:0000256" key="4">
    <source>
        <dbReference type="ARBA" id="ARBA00022679"/>
    </source>
</evidence>
<dbReference type="Proteomes" id="UP000193711">
    <property type="component" value="Unassembled WGS sequence"/>
</dbReference>
<dbReference type="InterPro" id="IPR002052">
    <property type="entry name" value="DNA_methylase_N6_adenine_CS"/>
</dbReference>
<accession>A0A1X7NE35</accession>
<dbReference type="GO" id="GO:0008757">
    <property type="term" value="F:S-adenosylmethionine-dependent methyltransferase activity"/>
    <property type="evidence" value="ECO:0007669"/>
    <property type="project" value="InterPro"/>
</dbReference>
<name>A0A1X7NE35_9MICO</name>
<keyword evidence="1" id="KW-0963">Cytoplasm</keyword>
<dbReference type="Pfam" id="PF05175">
    <property type="entry name" value="MTS"/>
    <property type="match status" value="1"/>
</dbReference>
<dbReference type="PANTHER" id="PTHR47816">
    <property type="entry name" value="RIBOSOMAL RNA SMALL SUBUNIT METHYLTRANSFERASE C"/>
    <property type="match status" value="1"/>
</dbReference>
<evidence type="ECO:0000259" key="6">
    <source>
        <dbReference type="Pfam" id="PF26049"/>
    </source>
</evidence>
<evidence type="ECO:0000256" key="1">
    <source>
        <dbReference type="ARBA" id="ARBA00022490"/>
    </source>
</evidence>
<dbReference type="GO" id="GO:0032259">
    <property type="term" value="P:methylation"/>
    <property type="evidence" value="ECO:0007669"/>
    <property type="project" value="UniProtKB-KW"/>
</dbReference>
<evidence type="ECO:0000256" key="2">
    <source>
        <dbReference type="ARBA" id="ARBA00022552"/>
    </source>
</evidence>
<evidence type="ECO:0000313" key="8">
    <source>
        <dbReference type="Proteomes" id="UP000193711"/>
    </source>
</evidence>
<keyword evidence="4 7" id="KW-0808">Transferase</keyword>
<dbReference type="CDD" id="cd02440">
    <property type="entry name" value="AdoMet_MTases"/>
    <property type="match status" value="1"/>
</dbReference>
<reference evidence="8" key="1">
    <citation type="submission" date="2017-04" db="EMBL/GenBank/DDBJ databases">
        <authorList>
            <person name="Varghese N."/>
            <person name="Submissions S."/>
        </authorList>
    </citation>
    <scope>NUCLEOTIDE SEQUENCE [LARGE SCALE GENOMIC DNA]</scope>
    <source>
        <strain evidence="8">VKM Ac-2121</strain>
    </source>
</reference>
<dbReference type="InterPro" id="IPR058679">
    <property type="entry name" value="RlmG_N"/>
</dbReference>
<dbReference type="PROSITE" id="PS00092">
    <property type="entry name" value="N6_MTASE"/>
    <property type="match status" value="1"/>
</dbReference>
<dbReference type="EMBL" id="FXBM01000001">
    <property type="protein sequence ID" value="SMH35938.1"/>
    <property type="molecule type" value="Genomic_DNA"/>
</dbReference>
<dbReference type="SUPFAM" id="SSF53335">
    <property type="entry name" value="S-adenosyl-L-methionine-dependent methyltransferases"/>
    <property type="match status" value="1"/>
</dbReference>
<dbReference type="InterPro" id="IPR029063">
    <property type="entry name" value="SAM-dependent_MTases_sf"/>
</dbReference>
<evidence type="ECO:0000313" key="7">
    <source>
        <dbReference type="EMBL" id="SMH35938.1"/>
    </source>
</evidence>
<dbReference type="AlphaFoldDB" id="A0A1X7NE35"/>
<keyword evidence="3 7" id="KW-0489">Methyltransferase</keyword>
<protein>
    <submittedName>
        <fullName evidence="7">16S rRNA (Guanine1207-N2)-methyltransferase</fullName>
    </submittedName>
</protein>
<evidence type="ECO:0000259" key="5">
    <source>
        <dbReference type="Pfam" id="PF05175"/>
    </source>
</evidence>
<dbReference type="STRING" id="1891671.SAMN06295885_1184"/>
<keyword evidence="8" id="KW-1185">Reference proteome</keyword>
<dbReference type="InterPro" id="IPR046977">
    <property type="entry name" value="RsmC/RlmG"/>
</dbReference>
<dbReference type="Pfam" id="PF26049">
    <property type="entry name" value="RLMG_N"/>
    <property type="match status" value="1"/>
</dbReference>
<proteinExistence type="predicted"/>
<dbReference type="Gene3D" id="3.40.50.150">
    <property type="entry name" value="Vaccinia Virus protein VP39"/>
    <property type="match status" value="2"/>
</dbReference>
<keyword evidence="2" id="KW-0698">rRNA processing</keyword>
<dbReference type="GO" id="GO:0008170">
    <property type="term" value="F:N-methyltransferase activity"/>
    <property type="evidence" value="ECO:0007669"/>
    <property type="project" value="UniProtKB-ARBA"/>
</dbReference>
<dbReference type="GO" id="GO:0006364">
    <property type="term" value="P:rRNA processing"/>
    <property type="evidence" value="ECO:0007669"/>
    <property type="project" value="UniProtKB-KW"/>
</dbReference>
<dbReference type="OrthoDB" id="29650at2"/>
<evidence type="ECO:0000256" key="3">
    <source>
        <dbReference type="ARBA" id="ARBA00022603"/>
    </source>
</evidence>
<organism evidence="7 8">
    <name type="scientific">Rathayibacter oskolensis</name>
    <dbReference type="NCBI Taxonomy" id="1891671"/>
    <lineage>
        <taxon>Bacteria</taxon>
        <taxon>Bacillati</taxon>
        <taxon>Actinomycetota</taxon>
        <taxon>Actinomycetes</taxon>
        <taxon>Micrococcales</taxon>
        <taxon>Microbacteriaceae</taxon>
        <taxon>Rathayibacter</taxon>
    </lineage>
</organism>
<dbReference type="GO" id="GO:0003676">
    <property type="term" value="F:nucleic acid binding"/>
    <property type="evidence" value="ECO:0007669"/>
    <property type="project" value="InterPro"/>
</dbReference>
<dbReference type="PANTHER" id="PTHR47816:SF5">
    <property type="entry name" value="RIBOSOMAL RNA LARGE SUBUNIT METHYLTRANSFERASE G"/>
    <property type="match status" value="1"/>
</dbReference>
<sequence>MRDDVLALLRRRPDVEGVSLVAVDATDRLLLDLVGEHRPVGVVGDAYGALTLALAAEGAAVRVVQDTVTAERALESNAGAVREAGVELAPFELVDSVGEAARVAGVLLLRLPRSLDALASIAAEAALAAPDAVLVGAGRIKHMSHSMNDVLGARYERVDVSLARQKSRALLASAARADQPPAPEAERRRLDELDLEVVAVPGVFSGARLDLGTRALVAALDLATLPGGTAVDLGCGTGVLAALLARARPDLDVIATDSSRIAVESARATAAANGLADRVRVLRDDNASTLADGSVDVVLCNPPFHSDGAVTDLVARRMIRAAGRLLRPGGQLVTVFNSHLAHPAELRRSVGPTSVLARDRKFTVTRSTRVLGR</sequence>
<gene>
    <name evidence="7" type="ORF">SAMN06295885_1184</name>
</gene>
<feature type="domain" description="RlmG N-terminal" evidence="6">
    <location>
        <begin position="9"/>
        <end position="173"/>
    </location>
</feature>
<feature type="domain" description="Methyltransferase small" evidence="5">
    <location>
        <begin position="195"/>
        <end position="365"/>
    </location>
</feature>